<feature type="signal peptide" evidence="7">
    <location>
        <begin position="1"/>
        <end position="22"/>
    </location>
</feature>
<comment type="catalytic activity">
    <reaction evidence="1">
        <text>Hydrolysis of terminal non-reducing alpha-L-arabinofuranoside residues in alpha-L-arabinosides.</text>
        <dbReference type="EC" id="3.2.1.55"/>
    </reaction>
</comment>
<evidence type="ECO:0000313" key="10">
    <source>
        <dbReference type="Proteomes" id="UP000195772"/>
    </source>
</evidence>
<evidence type="ECO:0000256" key="3">
    <source>
        <dbReference type="ARBA" id="ARBA00012670"/>
    </source>
</evidence>
<dbReference type="Pfam" id="PF06964">
    <property type="entry name" value="Alpha-L-AF_C"/>
    <property type="match status" value="1"/>
</dbReference>
<dbReference type="Gene3D" id="2.60.120.560">
    <property type="entry name" value="Exo-inulinase, domain 1"/>
    <property type="match status" value="1"/>
</dbReference>
<dbReference type="Gene3D" id="2.60.40.1180">
    <property type="entry name" value="Golgi alpha-mannosidase II"/>
    <property type="match status" value="1"/>
</dbReference>
<dbReference type="PANTHER" id="PTHR31776:SF0">
    <property type="entry name" value="ALPHA-L-ARABINOFURANOSIDASE 1"/>
    <property type="match status" value="1"/>
</dbReference>
<dbReference type="GO" id="GO:0046373">
    <property type="term" value="P:L-arabinose metabolic process"/>
    <property type="evidence" value="ECO:0007669"/>
    <property type="project" value="InterPro"/>
</dbReference>
<feature type="chain" id="PRO_5012576361" description="non-reducing end alpha-L-arabinofuranosidase" evidence="7">
    <location>
        <begin position="23"/>
        <end position="811"/>
    </location>
</feature>
<keyword evidence="4 7" id="KW-0732">Signal</keyword>
<proteinExistence type="inferred from homology"/>
<dbReference type="Gene3D" id="2.60.120.260">
    <property type="entry name" value="Galactose-binding domain-like"/>
    <property type="match status" value="1"/>
</dbReference>
<dbReference type="Pfam" id="PF06439">
    <property type="entry name" value="3keto-disac_hyd"/>
    <property type="match status" value="1"/>
</dbReference>
<dbReference type="GO" id="GO:0046556">
    <property type="term" value="F:alpha-L-arabinofuranosidase activity"/>
    <property type="evidence" value="ECO:0007669"/>
    <property type="project" value="UniProtKB-EC"/>
</dbReference>
<dbReference type="OrthoDB" id="9758333at2"/>
<sequence length="811" mass="88821">MNRSLKKIPLAALCAAMAAACAGGATDATITVDASKVEGSVTPWLYGACIEDVNHEIYGGLYDQRIFGESFEEPVPNPLFDDCSAYEGEWQVVGDELLCAAHAGAKLVYDPLEMAAGEVETELKFTRGGGGDNAGLLAGVSEPGNGADNFHGYEISLAADGRKVVLGKHKNNFTPIADAAVSCDPAQWNKLGFKTDGRTLQVFLNGACVLRAEDDDPVLARGRVALRTWNSEARFRNVKVTADGASRKLVFRTTPAVQVSRQWDAFSTGGAVAAYRHEAGDAYNGACSQSVEFVSGTGTVGIANAGLNRWGIAVRKGQTFEGRLYLRGSGDVVVALQSADGTKEYASQRITGIGAAWKKFPFELTAAAADGDARFALYLDRPGRVQADQVTLMSTGEDRFRGLPLRGDIGQAMVDQGLTFLRYGGTMINIPGYRFKKMIGDRDKRPPYHGHWYRWSTNGFGIEDFLQFCEKAGFTAAFAVNIEETPQDMADMIEYLNGPVTSEWGRRRAENGHPEPYGVKYIGIGNEEVLFNGDRADEYDHYVERFNLLHDAIKGKDPSVKLISTAWWRADSPSMERTFRALDGKADYWDYHPWADQLASGREVEAELRRMRELFLRWNPSTTMKCAIFEENGNRHDMQRVLGHVTLQNAVRRMGDFVLTSCAANALQPYRQNDNGWDQGQVFFTPSQVWGMPPYYAQQMAAAHHRPLTVGCGVEGADGVLDVTATRSREAGSVVLHIANTGAEPLRVGLRVDGMRKVSQARMVSLSGDLDAVNTPEEPRRIAPVGRELPARAAQTVDIAPYSYTIVVLDE</sequence>
<dbReference type="EC" id="3.2.1.55" evidence="3"/>
<organism evidence="9 10">
    <name type="scientific">Alistipes onderdonkii</name>
    <dbReference type="NCBI Taxonomy" id="328813"/>
    <lineage>
        <taxon>Bacteria</taxon>
        <taxon>Pseudomonadati</taxon>
        <taxon>Bacteroidota</taxon>
        <taxon>Bacteroidia</taxon>
        <taxon>Bacteroidales</taxon>
        <taxon>Rikenellaceae</taxon>
        <taxon>Alistipes</taxon>
    </lineage>
</organism>
<dbReference type="InterPro" id="IPR055235">
    <property type="entry name" value="ASD1_cat"/>
</dbReference>
<evidence type="ECO:0000256" key="7">
    <source>
        <dbReference type="SAM" id="SignalP"/>
    </source>
</evidence>
<dbReference type="SUPFAM" id="SSF51445">
    <property type="entry name" value="(Trans)glycosidases"/>
    <property type="match status" value="1"/>
</dbReference>
<dbReference type="Gene3D" id="3.20.20.80">
    <property type="entry name" value="Glycosidases"/>
    <property type="match status" value="1"/>
</dbReference>
<comment type="caution">
    <text evidence="9">The sequence shown here is derived from an EMBL/GenBank/DDBJ whole genome shotgun (WGS) entry which is preliminary data.</text>
</comment>
<feature type="domain" description="Alpha-L-arabinofuranosidase C-terminal" evidence="8">
    <location>
        <begin position="630"/>
        <end position="803"/>
    </location>
</feature>
<evidence type="ECO:0000256" key="6">
    <source>
        <dbReference type="ARBA" id="ARBA00023180"/>
    </source>
</evidence>
<evidence type="ECO:0000256" key="1">
    <source>
        <dbReference type="ARBA" id="ARBA00001462"/>
    </source>
</evidence>
<dbReference type="InterPro" id="IPR017853">
    <property type="entry name" value="GH"/>
</dbReference>
<reference evidence="10" key="1">
    <citation type="submission" date="2017-04" db="EMBL/GenBank/DDBJ databases">
        <title>Function of individual gut microbiota members based on whole genome sequencing of pure cultures obtained from chicken caecum.</title>
        <authorList>
            <person name="Medvecky M."/>
            <person name="Cejkova D."/>
            <person name="Polansky O."/>
            <person name="Karasova D."/>
            <person name="Kubasova T."/>
            <person name="Cizek A."/>
            <person name="Rychlik I."/>
        </authorList>
    </citation>
    <scope>NUCLEOTIDE SEQUENCE [LARGE SCALE GENOMIC DNA]</scope>
    <source>
        <strain evidence="10">An90</strain>
    </source>
</reference>
<dbReference type="EMBL" id="NFHB01000012">
    <property type="protein sequence ID" value="OUN01880.1"/>
    <property type="molecule type" value="Genomic_DNA"/>
</dbReference>
<dbReference type="RefSeq" id="WP_087403512.1">
    <property type="nucleotide sequence ID" value="NZ_NFHB01000012.1"/>
</dbReference>
<dbReference type="SMART" id="SM00813">
    <property type="entry name" value="Alpha-L-AF_C"/>
    <property type="match status" value="1"/>
</dbReference>
<dbReference type="InterPro" id="IPR010720">
    <property type="entry name" value="Alpha-L-AF_C"/>
</dbReference>
<comment type="similarity">
    <text evidence="2">Belongs to the glycosyl hydrolase 51 family.</text>
</comment>
<evidence type="ECO:0000259" key="8">
    <source>
        <dbReference type="SMART" id="SM00813"/>
    </source>
</evidence>
<dbReference type="AlphaFoldDB" id="A0A1Y3QZ97"/>
<dbReference type="PANTHER" id="PTHR31776">
    <property type="entry name" value="ALPHA-L-ARABINOFURANOSIDASE 1"/>
    <property type="match status" value="1"/>
</dbReference>
<evidence type="ECO:0000256" key="5">
    <source>
        <dbReference type="ARBA" id="ARBA00022801"/>
    </source>
</evidence>
<keyword evidence="6" id="KW-0325">Glycoprotein</keyword>
<name>A0A1Y3QZ97_9BACT</name>
<dbReference type="InterPro" id="IPR051563">
    <property type="entry name" value="Glycosyl_Hydrolase_51"/>
</dbReference>
<protein>
    <recommendedName>
        <fullName evidence="3">non-reducing end alpha-L-arabinofuranosidase</fullName>
        <ecNumber evidence="3">3.2.1.55</ecNumber>
    </recommendedName>
</protein>
<evidence type="ECO:0000256" key="2">
    <source>
        <dbReference type="ARBA" id="ARBA00007186"/>
    </source>
</evidence>
<dbReference type="PROSITE" id="PS51257">
    <property type="entry name" value="PROKAR_LIPOPROTEIN"/>
    <property type="match status" value="1"/>
</dbReference>
<dbReference type="SUPFAM" id="SSF51011">
    <property type="entry name" value="Glycosyl hydrolase domain"/>
    <property type="match status" value="1"/>
</dbReference>
<evidence type="ECO:0000313" key="9">
    <source>
        <dbReference type="EMBL" id="OUN01880.1"/>
    </source>
</evidence>
<evidence type="ECO:0000256" key="4">
    <source>
        <dbReference type="ARBA" id="ARBA00022729"/>
    </source>
</evidence>
<dbReference type="Pfam" id="PF22848">
    <property type="entry name" value="ASD1_dom"/>
    <property type="match status" value="1"/>
</dbReference>
<gene>
    <name evidence="9" type="ORF">B5G41_14185</name>
</gene>
<dbReference type="InterPro" id="IPR013780">
    <property type="entry name" value="Glyco_hydro_b"/>
</dbReference>
<dbReference type="InterPro" id="IPR010496">
    <property type="entry name" value="AL/BT2_dom"/>
</dbReference>
<dbReference type="Proteomes" id="UP000195772">
    <property type="component" value="Unassembled WGS sequence"/>
</dbReference>
<accession>A0A1Y3QZ97</accession>
<keyword evidence="5" id="KW-0378">Hydrolase</keyword>
<dbReference type="eggNOG" id="COG3534">
    <property type="taxonomic scope" value="Bacteria"/>
</dbReference>